<evidence type="ECO:0000313" key="3">
    <source>
        <dbReference type="Proteomes" id="UP000188342"/>
    </source>
</evidence>
<dbReference type="Gene3D" id="3.90.920.10">
    <property type="entry name" value="DNA primase, PRIM domain"/>
    <property type="match status" value="1"/>
</dbReference>
<dbReference type="PANTHER" id="PTHR42705:SF2">
    <property type="entry name" value="BIFUNCTIONAL NON-HOMOLOGOUS END JOINING PROTEIN LIGD"/>
    <property type="match status" value="1"/>
</dbReference>
<protein>
    <submittedName>
        <fullName evidence="2">ATP-dependent DNA ligase clustered with Ku protein, LigD</fullName>
        <ecNumber evidence="2">6.5.1.1</ecNumber>
    </submittedName>
</protein>
<keyword evidence="2" id="KW-0436">Ligase</keyword>
<dbReference type="Proteomes" id="UP000188342">
    <property type="component" value="Unassembled WGS sequence"/>
</dbReference>
<dbReference type="Pfam" id="PF21686">
    <property type="entry name" value="LigD_Prim-Pol"/>
    <property type="match status" value="1"/>
</dbReference>
<sequence>MASTDSSAGIMGAMSMPEANSVTTQVEGRPLGLTNLDKPLFATGFTKAEVIDYYVRIAPVMLAHLEGRCITRRRFPEGADGDSFYEKNLPGATPEWVVRQRVDASSVPIDYPLADSPATLVWLANLAALELHTPQWRIDTLTGACASADAPISLEAPDLVRSDRLVVDLDPGPGITMAGSCRAAMLVATELAGLGLIPFVKTSGNKGLQVFAPIEPTAWQLVVEQARAFAQRLASQYPETFVAVMAKERRAERIFVDYLQNQAARNTITPYSLRARPFESVSTPLSWDEVAAVGERDTLSFTAGQVLQRVEEHGDLWHELLDPACAAPLPTLG</sequence>
<organism evidence="2 3">
    <name type="scientific">Luteococcus japonicus LSP_Lj1</name>
    <dbReference type="NCBI Taxonomy" id="1255658"/>
    <lineage>
        <taxon>Bacteria</taxon>
        <taxon>Bacillati</taxon>
        <taxon>Actinomycetota</taxon>
        <taxon>Actinomycetes</taxon>
        <taxon>Propionibacteriales</taxon>
        <taxon>Propionibacteriaceae</taxon>
        <taxon>Luteococcus</taxon>
    </lineage>
</organism>
<dbReference type="GO" id="GO:0003910">
    <property type="term" value="F:DNA ligase (ATP) activity"/>
    <property type="evidence" value="ECO:0007669"/>
    <property type="project" value="UniProtKB-EC"/>
</dbReference>
<proteinExistence type="predicted"/>
<dbReference type="AlphaFoldDB" id="A0A1R4JVJ0"/>
<name>A0A1R4JVJ0_9ACTN</name>
<dbReference type="InterPro" id="IPR052171">
    <property type="entry name" value="NHEJ_LigD"/>
</dbReference>
<gene>
    <name evidence="2" type="ORF">FM114_09895</name>
</gene>
<dbReference type="EMBL" id="FUKQ01000035">
    <property type="protein sequence ID" value="SJN36057.1"/>
    <property type="molecule type" value="Genomic_DNA"/>
</dbReference>
<reference evidence="2 3" key="1">
    <citation type="submission" date="2017-02" db="EMBL/GenBank/DDBJ databases">
        <authorList>
            <person name="Peterson S.W."/>
        </authorList>
    </citation>
    <scope>NUCLEOTIDE SEQUENCE [LARGE SCALE GENOMIC DNA]</scope>
    <source>
        <strain evidence="2 3">LSP_Lj1</strain>
    </source>
</reference>
<keyword evidence="3" id="KW-1185">Reference proteome</keyword>
<dbReference type="EC" id="6.5.1.1" evidence="2"/>
<dbReference type="NCBIfam" id="TIGR02778">
    <property type="entry name" value="ligD_pol"/>
    <property type="match status" value="1"/>
</dbReference>
<feature type="domain" description="DNA ligase D polymerase" evidence="1">
    <location>
        <begin position="46"/>
        <end position="317"/>
    </location>
</feature>
<dbReference type="PANTHER" id="PTHR42705">
    <property type="entry name" value="BIFUNCTIONAL NON-HOMOLOGOUS END JOINING PROTEIN LIGD"/>
    <property type="match status" value="1"/>
</dbReference>
<evidence type="ECO:0000259" key="1">
    <source>
        <dbReference type="Pfam" id="PF21686"/>
    </source>
</evidence>
<dbReference type="CDD" id="cd04861">
    <property type="entry name" value="LigD_Pol_like"/>
    <property type="match status" value="1"/>
</dbReference>
<dbReference type="STRING" id="1255658.FM114_09895"/>
<evidence type="ECO:0000313" key="2">
    <source>
        <dbReference type="EMBL" id="SJN36057.1"/>
    </source>
</evidence>
<dbReference type="InterPro" id="IPR014145">
    <property type="entry name" value="LigD_pol_dom"/>
</dbReference>
<accession>A0A1R4JVJ0</accession>